<dbReference type="RefSeq" id="WP_232368187.1">
    <property type="nucleotide sequence ID" value="NZ_CP145912.1"/>
</dbReference>
<protein>
    <submittedName>
        <fullName evidence="1">Uncharacterized protein</fullName>
    </submittedName>
</protein>
<comment type="caution">
    <text evidence="1">The sequence shown here is derived from an EMBL/GenBank/DDBJ whole genome shotgun (WGS) entry which is preliminary data.</text>
</comment>
<dbReference type="Proteomes" id="UP001252207">
    <property type="component" value="Unassembled WGS sequence"/>
</dbReference>
<name>A0ABU2IYC3_9GAMM</name>
<reference evidence="1 2" key="1">
    <citation type="submission" date="2022-06" db="EMBL/GenBank/DDBJ databases">
        <title>Chromosome and plasmid sequencings of Enterobacteriales species co-exiting double carbapenemases.</title>
        <authorList>
            <person name="Fu Y."/>
        </authorList>
    </citation>
    <scope>NUCLEOTIDE SEQUENCE [LARGE SCALE GENOMIC DNA]</scope>
    <source>
        <strain evidence="1 2">21030615019</strain>
    </source>
</reference>
<gene>
    <name evidence="1" type="ORF">NLX89_12025</name>
</gene>
<keyword evidence="2" id="KW-1185">Reference proteome</keyword>
<proteinExistence type="predicted"/>
<dbReference type="GeneID" id="89490480"/>
<dbReference type="EMBL" id="JANAVW010000001">
    <property type="protein sequence ID" value="MDT0134071.1"/>
    <property type="molecule type" value="Genomic_DNA"/>
</dbReference>
<accession>A0ABU2IYC3</accession>
<organism evidence="1 2">
    <name type="scientific">Providencia huaxiensis</name>
    <dbReference type="NCBI Taxonomy" id="2027290"/>
    <lineage>
        <taxon>Bacteria</taxon>
        <taxon>Pseudomonadati</taxon>
        <taxon>Pseudomonadota</taxon>
        <taxon>Gammaproteobacteria</taxon>
        <taxon>Enterobacterales</taxon>
        <taxon>Morganellaceae</taxon>
        <taxon>Providencia</taxon>
    </lineage>
</organism>
<sequence length="145" mass="16767">MMLKQYYPPDELKSFVSSILIIKEFTEAIKIFPGTGAEIWVSSDTFQMTTESNSVVDPYQLIIPRVNTFTASPNDSKVMVLRIRHDALRFLLPQRTLNYTDDPIALNDIWKDRWFEALANSSFKSCWIALIGQKPRKSLISQMKF</sequence>
<evidence type="ECO:0000313" key="1">
    <source>
        <dbReference type="EMBL" id="MDT0134071.1"/>
    </source>
</evidence>
<evidence type="ECO:0000313" key="2">
    <source>
        <dbReference type="Proteomes" id="UP001252207"/>
    </source>
</evidence>